<evidence type="ECO:0000256" key="11">
    <source>
        <dbReference type="ARBA" id="ARBA00022729"/>
    </source>
</evidence>
<keyword evidence="9" id="KW-0808">Transferase</keyword>
<dbReference type="Pfam" id="PF00069">
    <property type="entry name" value="Pkinase"/>
    <property type="match status" value="2"/>
</dbReference>
<evidence type="ECO:0000256" key="17">
    <source>
        <dbReference type="ARBA" id="ARBA00023139"/>
    </source>
</evidence>
<evidence type="ECO:0000259" key="25">
    <source>
        <dbReference type="PROSITE" id="PS50011"/>
    </source>
</evidence>
<keyword evidence="16" id="KW-0472">Membrane</keyword>
<dbReference type="FunFam" id="3.30.200.20:FF:000244">
    <property type="entry name" value="Serine/threonine-protein kinase CDL1-like"/>
    <property type="match status" value="2"/>
</dbReference>
<evidence type="ECO:0000256" key="6">
    <source>
        <dbReference type="ARBA" id="ARBA00012513"/>
    </source>
</evidence>
<dbReference type="InterPro" id="IPR017441">
    <property type="entry name" value="Protein_kinase_ATP_BS"/>
</dbReference>
<evidence type="ECO:0000256" key="22">
    <source>
        <dbReference type="ARBA" id="ARBA00048679"/>
    </source>
</evidence>
<evidence type="ECO:0000256" key="10">
    <source>
        <dbReference type="ARBA" id="ARBA00022692"/>
    </source>
</evidence>
<evidence type="ECO:0000256" key="23">
    <source>
        <dbReference type="PROSITE-ProRule" id="PRU10141"/>
    </source>
</evidence>
<keyword evidence="7" id="KW-1003">Cell membrane</keyword>
<comment type="similarity">
    <text evidence="4">Belongs to the protein kinase superfamily. Ser/Thr protein kinase family.</text>
</comment>
<evidence type="ECO:0000256" key="24">
    <source>
        <dbReference type="SAM" id="MobiDB-lite"/>
    </source>
</evidence>
<evidence type="ECO:0000256" key="15">
    <source>
        <dbReference type="ARBA" id="ARBA00022989"/>
    </source>
</evidence>
<dbReference type="AlphaFoldDB" id="A0A4D6MBJ0"/>
<evidence type="ECO:0000313" key="27">
    <source>
        <dbReference type="Proteomes" id="UP000501690"/>
    </source>
</evidence>
<comment type="catalytic activity">
    <reaction evidence="21">
        <text>L-threonyl-[protein] + ATP = O-phospho-L-threonyl-[protein] + ADP + H(+)</text>
        <dbReference type="Rhea" id="RHEA:46608"/>
        <dbReference type="Rhea" id="RHEA-COMP:11060"/>
        <dbReference type="Rhea" id="RHEA-COMP:11605"/>
        <dbReference type="ChEBI" id="CHEBI:15378"/>
        <dbReference type="ChEBI" id="CHEBI:30013"/>
        <dbReference type="ChEBI" id="CHEBI:30616"/>
        <dbReference type="ChEBI" id="CHEBI:61977"/>
        <dbReference type="ChEBI" id="CHEBI:456216"/>
        <dbReference type="EC" id="2.7.11.1"/>
    </reaction>
</comment>
<dbReference type="Gene3D" id="1.10.510.10">
    <property type="entry name" value="Transferase(Phosphotransferase) domain 1"/>
    <property type="match status" value="2"/>
</dbReference>
<dbReference type="Gene3D" id="3.30.200.20">
    <property type="entry name" value="Phosphorylase Kinase, domain 1"/>
    <property type="match status" value="2"/>
</dbReference>
<dbReference type="EMBL" id="CP039351">
    <property type="protein sequence ID" value="QCD98769.1"/>
    <property type="molecule type" value="Genomic_DNA"/>
</dbReference>
<dbReference type="EC" id="2.7.11.1" evidence="6"/>
<keyword evidence="8" id="KW-0723">Serine/threonine-protein kinase</keyword>
<dbReference type="InterPro" id="IPR000719">
    <property type="entry name" value="Prot_kinase_dom"/>
</dbReference>
<dbReference type="SUPFAM" id="SSF56112">
    <property type="entry name" value="Protein kinase-like (PK-like)"/>
    <property type="match status" value="2"/>
</dbReference>
<keyword evidence="10" id="KW-0812">Transmembrane</keyword>
<name>A0A4D6MBJ0_VIGUN</name>
<evidence type="ECO:0000256" key="12">
    <source>
        <dbReference type="ARBA" id="ARBA00022741"/>
    </source>
</evidence>
<gene>
    <name evidence="26" type="ORF">DEO72_LG7g46</name>
</gene>
<evidence type="ECO:0000256" key="2">
    <source>
        <dbReference type="ARBA" id="ARBA00004251"/>
    </source>
</evidence>
<keyword evidence="20" id="KW-0449">Lipoprotein</keyword>
<keyword evidence="11" id="KW-0732">Signal</keyword>
<dbReference type="FunFam" id="1.10.510.10:FF:000032">
    <property type="entry name" value="Serine/threonine-protein kinase PBS1"/>
    <property type="match status" value="1"/>
</dbReference>
<keyword evidence="27" id="KW-1185">Reference proteome</keyword>
<evidence type="ECO:0000256" key="21">
    <source>
        <dbReference type="ARBA" id="ARBA00047899"/>
    </source>
</evidence>
<keyword evidence="17" id="KW-0564">Palmitate</keyword>
<feature type="binding site" evidence="23">
    <location>
        <position position="75"/>
    </location>
    <ligand>
        <name>ATP</name>
        <dbReference type="ChEBI" id="CHEBI:30616"/>
    </ligand>
</feature>
<comment type="similarity">
    <text evidence="3">In the N-terminal section; belongs to the leguminous lectin family.</text>
</comment>
<dbReference type="SMART" id="SM00220">
    <property type="entry name" value="S_TKc"/>
    <property type="match status" value="2"/>
</dbReference>
<dbReference type="PROSITE" id="PS00108">
    <property type="entry name" value="PROTEIN_KINASE_ST"/>
    <property type="match status" value="2"/>
</dbReference>
<keyword evidence="14 23" id="KW-0067">ATP-binding</keyword>
<comment type="catalytic activity">
    <reaction evidence="22">
        <text>L-seryl-[protein] + ATP = O-phospho-L-seryl-[protein] + ADP + H(+)</text>
        <dbReference type="Rhea" id="RHEA:17989"/>
        <dbReference type="Rhea" id="RHEA-COMP:9863"/>
        <dbReference type="Rhea" id="RHEA-COMP:11604"/>
        <dbReference type="ChEBI" id="CHEBI:15378"/>
        <dbReference type="ChEBI" id="CHEBI:29999"/>
        <dbReference type="ChEBI" id="CHEBI:30616"/>
        <dbReference type="ChEBI" id="CHEBI:83421"/>
        <dbReference type="ChEBI" id="CHEBI:456216"/>
        <dbReference type="EC" id="2.7.11.1"/>
    </reaction>
</comment>
<keyword evidence="19" id="KW-0325">Glycoprotein</keyword>
<accession>A0A4D6MBJ0</accession>
<evidence type="ECO:0000256" key="1">
    <source>
        <dbReference type="ARBA" id="ARBA00004193"/>
    </source>
</evidence>
<feature type="domain" description="Protein kinase" evidence="25">
    <location>
        <begin position="298"/>
        <end position="572"/>
    </location>
</feature>
<evidence type="ECO:0000313" key="26">
    <source>
        <dbReference type="EMBL" id="QCD98769.1"/>
    </source>
</evidence>
<evidence type="ECO:0000256" key="16">
    <source>
        <dbReference type="ARBA" id="ARBA00023136"/>
    </source>
</evidence>
<dbReference type="PROSITE" id="PS50011">
    <property type="entry name" value="PROTEIN_KINASE_DOM"/>
    <property type="match status" value="2"/>
</dbReference>
<dbReference type="PANTHER" id="PTHR47985">
    <property type="entry name" value="OS07G0668900 PROTEIN"/>
    <property type="match status" value="1"/>
</dbReference>
<reference evidence="26 27" key="1">
    <citation type="submission" date="2019-04" db="EMBL/GenBank/DDBJ databases">
        <title>An improved genome assembly and genetic linkage map for asparagus bean, Vigna unguiculata ssp. sesquipedialis.</title>
        <authorList>
            <person name="Xia Q."/>
            <person name="Zhang R."/>
            <person name="Dong Y."/>
        </authorList>
    </citation>
    <scope>NUCLEOTIDE SEQUENCE [LARGE SCALE GENOMIC DNA]</scope>
    <source>
        <tissue evidence="26">Leaf</tissue>
    </source>
</reference>
<dbReference type="CDD" id="cd14066">
    <property type="entry name" value="STKc_IRAK"/>
    <property type="match status" value="1"/>
</dbReference>
<evidence type="ECO:0000256" key="9">
    <source>
        <dbReference type="ARBA" id="ARBA00022679"/>
    </source>
</evidence>
<feature type="region of interest" description="Disordered" evidence="24">
    <location>
        <begin position="580"/>
        <end position="603"/>
    </location>
</feature>
<dbReference type="InterPro" id="IPR008271">
    <property type="entry name" value="Ser/Thr_kinase_AS"/>
</dbReference>
<keyword evidence="13 26" id="KW-0418">Kinase</keyword>
<dbReference type="PROSITE" id="PS00107">
    <property type="entry name" value="PROTEIN_KINASE_ATP"/>
    <property type="match status" value="2"/>
</dbReference>
<dbReference type="FunFam" id="1.10.510.10:FF:000240">
    <property type="entry name" value="Lectin-domain containing receptor kinase A4.3"/>
    <property type="match status" value="1"/>
</dbReference>
<dbReference type="PANTHER" id="PTHR47985:SF3">
    <property type="entry name" value="SERINE_THREONINE-PROTEIN KINASE PBL21-RELATED"/>
    <property type="match status" value="1"/>
</dbReference>
<evidence type="ECO:0000256" key="19">
    <source>
        <dbReference type="ARBA" id="ARBA00023180"/>
    </source>
</evidence>
<keyword evidence="12 23" id="KW-0547">Nucleotide-binding</keyword>
<dbReference type="GO" id="GO:0005524">
    <property type="term" value="F:ATP binding"/>
    <property type="evidence" value="ECO:0007669"/>
    <property type="project" value="UniProtKB-UniRule"/>
</dbReference>
<dbReference type="Proteomes" id="UP000501690">
    <property type="component" value="Linkage Group LG7"/>
</dbReference>
<protein>
    <recommendedName>
        <fullName evidence="6">non-specific serine/threonine protein kinase</fullName>
        <ecNumber evidence="6">2.7.11.1</ecNumber>
    </recommendedName>
</protein>
<organism evidence="26 27">
    <name type="scientific">Vigna unguiculata</name>
    <name type="common">Cowpea</name>
    <dbReference type="NCBI Taxonomy" id="3917"/>
    <lineage>
        <taxon>Eukaryota</taxon>
        <taxon>Viridiplantae</taxon>
        <taxon>Streptophyta</taxon>
        <taxon>Embryophyta</taxon>
        <taxon>Tracheophyta</taxon>
        <taxon>Spermatophyta</taxon>
        <taxon>Magnoliopsida</taxon>
        <taxon>eudicotyledons</taxon>
        <taxon>Gunneridae</taxon>
        <taxon>Pentapetalae</taxon>
        <taxon>rosids</taxon>
        <taxon>fabids</taxon>
        <taxon>Fabales</taxon>
        <taxon>Fabaceae</taxon>
        <taxon>Papilionoideae</taxon>
        <taxon>50 kb inversion clade</taxon>
        <taxon>NPAAA clade</taxon>
        <taxon>indigoferoid/millettioid clade</taxon>
        <taxon>Phaseoleae</taxon>
        <taxon>Vigna</taxon>
    </lineage>
</organism>
<sequence>MSCFCSGTRRKDVGLESSLRSNSKTKSKRSSATSYSFRELAAASRGFNKENLIGEGGFGKVYKGRLSTGQLVAIKQLRLDGETHQGNREFVTEVLMLSLLHHSNLVKLHGYCTHGDQRLLVYEYMPMGSLEQHISEKKALSWRTRLMIGLGAARGLQYLHCVANPPVIYRDLKSANILLDSNLHPKLSDFGLAKLGPVGDNTHVSTRVMGTYGYCAPEYAMSGKLTLKSDIYCFGVVLLELITGRKAMDVTRKQREQSLVAWDVGLESSLRSNSKTKSKRSSATSYSFRELAAASRGFNKENLIGEGGFGKVYKGRLSTGQLVAIKQLRLDGETHQGNREFVTEVLMLSLLHHSNLVKLHGYCTHGDQRLLVYEYMPMGSLEQHISEKKALSWRTRLMIGLGAARGLQYLHCVANPPVIYRDLKSANILLDSNLHPKLSDFGLAKLGPVGDNTHVSTRVMGTYGYCAPEYAMSGKLTLKSDIYCFGVVLLELITGRKAMDVTRKQREQSLVAWARPYLSDRRKVNQIVDPLLEGNYPLRCLQNAVAITAMCLQEQPNLRPSISDIVVALEYLASESVSEVTRHRSRSPPRQSLSISDTQTDPH</sequence>
<feature type="binding site" evidence="23">
    <location>
        <position position="326"/>
    </location>
    <ligand>
        <name>ATP</name>
        <dbReference type="ChEBI" id="CHEBI:30616"/>
    </ligand>
</feature>
<evidence type="ECO:0000256" key="8">
    <source>
        <dbReference type="ARBA" id="ARBA00022527"/>
    </source>
</evidence>
<dbReference type="GO" id="GO:0002229">
    <property type="term" value="P:defense response to oomycetes"/>
    <property type="evidence" value="ECO:0007669"/>
    <property type="project" value="UniProtKB-ARBA"/>
</dbReference>
<evidence type="ECO:0000256" key="18">
    <source>
        <dbReference type="ARBA" id="ARBA00023170"/>
    </source>
</evidence>
<evidence type="ECO:0000256" key="14">
    <source>
        <dbReference type="ARBA" id="ARBA00022840"/>
    </source>
</evidence>
<dbReference type="GO" id="GO:0004674">
    <property type="term" value="F:protein serine/threonine kinase activity"/>
    <property type="evidence" value="ECO:0007669"/>
    <property type="project" value="UniProtKB-KW"/>
</dbReference>
<comment type="subcellular location">
    <subcellularLocation>
        <location evidence="1">Cell membrane</location>
        <topology evidence="1">Lipid-anchor</topology>
    </subcellularLocation>
    <subcellularLocation>
        <location evidence="2">Cell membrane</location>
        <topology evidence="2">Single-pass type I membrane protein</topology>
    </subcellularLocation>
</comment>
<evidence type="ECO:0000256" key="5">
    <source>
        <dbReference type="ARBA" id="ARBA00010217"/>
    </source>
</evidence>
<evidence type="ECO:0000256" key="20">
    <source>
        <dbReference type="ARBA" id="ARBA00023288"/>
    </source>
</evidence>
<evidence type="ECO:0000256" key="4">
    <source>
        <dbReference type="ARBA" id="ARBA00008684"/>
    </source>
</evidence>
<feature type="domain" description="Protein kinase" evidence="25">
    <location>
        <begin position="47"/>
        <end position="298"/>
    </location>
</feature>
<keyword evidence="18" id="KW-0675">Receptor</keyword>
<comment type="similarity">
    <text evidence="5">In the C-terminal section; belongs to the protein kinase superfamily. Ser/Thr protein kinase family.</text>
</comment>
<keyword evidence="15" id="KW-1133">Transmembrane helix</keyword>
<dbReference type="InterPro" id="IPR011009">
    <property type="entry name" value="Kinase-like_dom_sf"/>
</dbReference>
<evidence type="ECO:0000256" key="13">
    <source>
        <dbReference type="ARBA" id="ARBA00022777"/>
    </source>
</evidence>
<dbReference type="GO" id="GO:0005886">
    <property type="term" value="C:plasma membrane"/>
    <property type="evidence" value="ECO:0007669"/>
    <property type="project" value="UniProtKB-SubCell"/>
</dbReference>
<feature type="compositionally biased region" description="Polar residues" evidence="24">
    <location>
        <begin position="588"/>
        <end position="603"/>
    </location>
</feature>
<proteinExistence type="inferred from homology"/>
<evidence type="ECO:0000256" key="3">
    <source>
        <dbReference type="ARBA" id="ARBA00008536"/>
    </source>
</evidence>
<evidence type="ECO:0000256" key="7">
    <source>
        <dbReference type="ARBA" id="ARBA00022475"/>
    </source>
</evidence>